<dbReference type="Pfam" id="PF00078">
    <property type="entry name" value="RVT_1"/>
    <property type="match status" value="1"/>
</dbReference>
<feature type="domain" description="RNase H type-1" evidence="2">
    <location>
        <begin position="768"/>
        <end position="898"/>
    </location>
</feature>
<dbReference type="PANTHER" id="PTHR36688:SF1">
    <property type="entry name" value="ENDONUCLEASE_EXONUCLEASE_PHOSPHATASE DOMAIN-CONTAINING PROTEIN"/>
    <property type="match status" value="1"/>
</dbReference>
<evidence type="ECO:0000259" key="1">
    <source>
        <dbReference type="PROSITE" id="PS50878"/>
    </source>
</evidence>
<dbReference type="PANTHER" id="PTHR36688">
    <property type="entry name" value="ENDO/EXONUCLEASE/PHOSPHATASE DOMAIN-CONTAINING PROTEIN"/>
    <property type="match status" value="1"/>
</dbReference>
<dbReference type="Gene3D" id="3.30.420.10">
    <property type="entry name" value="Ribonuclease H-like superfamily/Ribonuclease H"/>
    <property type="match status" value="1"/>
</dbReference>
<proteinExistence type="predicted"/>
<dbReference type="InterPro" id="IPR036691">
    <property type="entry name" value="Endo/exonu/phosph_ase_sf"/>
</dbReference>
<dbReference type="PROSITE" id="PS50879">
    <property type="entry name" value="RNASE_H_1"/>
    <property type="match status" value="1"/>
</dbReference>
<dbReference type="InterPro" id="IPR036397">
    <property type="entry name" value="RNaseH_sf"/>
</dbReference>
<dbReference type="EnsemblMetazoa" id="ENSAATROPT011096">
    <property type="protein sequence ID" value="ENSAATROPP010024"/>
    <property type="gene ID" value="ENSAATROPG009032"/>
</dbReference>
<evidence type="ECO:0008006" key="5">
    <source>
        <dbReference type="Google" id="ProtNLM"/>
    </source>
</evidence>
<dbReference type="GO" id="GO:0071897">
    <property type="term" value="P:DNA biosynthetic process"/>
    <property type="evidence" value="ECO:0007669"/>
    <property type="project" value="UniProtKB-ARBA"/>
</dbReference>
<dbReference type="InterPro" id="IPR043502">
    <property type="entry name" value="DNA/RNA_pol_sf"/>
</dbReference>
<sequence length="1055" mass="120160">MTRPSALDLSLCSASMMQSIKWKVIPDPLDSDHLPILISIPEGKGTPAKTTFNGDLTMKIDWQKYTELVAAWLSLEMEVVSPSEEYYKFSRSITECALRAQKGRTHQVRSFKRPPIPWWDSDCQAATIAKRRAFAEFCNAGSRALYEKYKALERKCKNLCKAKKRGHWRTYVNSLDPATSLSSLWKKAKSMRAYYPANESESHTADWLKPFARKICPDFAPERNFEQTVAGGNHSLDKSFTMVEFSLALMSSKNSAPGRDNIKIKLIQNLPDLAKKRLLHVLNNLFSLNIIPPPWREVRVVASLKNGKPPSDHTSYRPIAMLSCLRKLLERMLLFRLEGWLEENNHLSNTQYGFRKSRSTNDCLALLTTEIELAHLRKQNLTAVFLDIQGAFDSVSPHKLCKKLELAGIGPKMNRFLFNLLSEKTMFFDNGHNQEIRSSFFGLPQGSCLSPILYNFYTNDINACLEPNCNIIQFADDGVLTVACRDPEKAKVALQATLNKLENWANDLGIRFSPRKTEQISFCFFSNTAGNIRKGLFDPKIDITLYGETINKVESVKYLGVWFDKRLRWDKHIVEQARKCSRRVNFLRTVTGFWWGAHPIDILRLYKTTILSVLEYGSFCFHRTAKTRIKILERIQYRCLRMAMGCMKSTHNMSLEVMSGVMPLKLRMEQLALRYLIRASTSNPQVVNNFERLQDAGCRSKIMETFRDFVSLHVVADNIPRFDHTALPEAYDSILTTDTSFREDIDSIPHDLGGSTIPAIFKEKYSHLDVDAQFYTDGSSSSQGTGCAYYNYSSEAFYKLEKPCSIFIAELAAIFCALTKINTKAPGEYFIFTDSLSAVEALKSVKAIRSSNIFVNKILELLCELFDKEFRISLIWIPAHCGIPGNEKADALAKKGVVEGTLYNRPTPPYEFLRLPQQLCLSRWQQMWETDELGRFLFSITPQVSLRPWFSGLTENRAFIRMMSRLRSNHFALGAHLHRIDLAQSKICGCGLGFHDVDHLLWACAEYEAGRPVLIGAVLALSRHPAVPIRDILAAGDFEYLRVIYRFAMESGLTL</sequence>
<dbReference type="InterPro" id="IPR000477">
    <property type="entry name" value="RT_dom"/>
</dbReference>
<dbReference type="AlphaFoldDB" id="A0AAG5DGL5"/>
<feature type="domain" description="Reverse transcriptase" evidence="1">
    <location>
        <begin position="284"/>
        <end position="550"/>
    </location>
</feature>
<dbReference type="PROSITE" id="PS50878">
    <property type="entry name" value="RT_POL"/>
    <property type="match status" value="1"/>
</dbReference>
<name>A0AAG5DGL5_ANOAO</name>
<dbReference type="GO" id="GO:0004523">
    <property type="term" value="F:RNA-DNA hybrid ribonuclease activity"/>
    <property type="evidence" value="ECO:0007669"/>
    <property type="project" value="InterPro"/>
</dbReference>
<keyword evidence="4" id="KW-1185">Reference proteome</keyword>
<dbReference type="InterPro" id="IPR052560">
    <property type="entry name" value="RdDP_mobile_element"/>
</dbReference>
<dbReference type="Pfam" id="PF00075">
    <property type="entry name" value="RNase_H"/>
    <property type="match status" value="1"/>
</dbReference>
<dbReference type="SUPFAM" id="SSF56672">
    <property type="entry name" value="DNA/RNA polymerases"/>
    <property type="match status" value="1"/>
</dbReference>
<protein>
    <recommendedName>
        <fullName evidence="5">Reverse transcriptase domain-containing protein</fullName>
    </recommendedName>
</protein>
<evidence type="ECO:0000313" key="4">
    <source>
        <dbReference type="Proteomes" id="UP000075880"/>
    </source>
</evidence>
<dbReference type="GO" id="GO:0042575">
    <property type="term" value="C:DNA polymerase complex"/>
    <property type="evidence" value="ECO:0007669"/>
    <property type="project" value="UniProtKB-ARBA"/>
</dbReference>
<dbReference type="CDD" id="cd01650">
    <property type="entry name" value="RT_nLTR_like"/>
    <property type="match status" value="1"/>
</dbReference>
<dbReference type="Proteomes" id="UP000075880">
    <property type="component" value="Unassembled WGS sequence"/>
</dbReference>
<dbReference type="CDD" id="cd09276">
    <property type="entry name" value="Rnase_HI_RT_non_LTR"/>
    <property type="match status" value="1"/>
</dbReference>
<organism evidence="3 4">
    <name type="scientific">Anopheles atroparvus</name>
    <name type="common">European mosquito</name>
    <dbReference type="NCBI Taxonomy" id="41427"/>
    <lineage>
        <taxon>Eukaryota</taxon>
        <taxon>Metazoa</taxon>
        <taxon>Ecdysozoa</taxon>
        <taxon>Arthropoda</taxon>
        <taxon>Hexapoda</taxon>
        <taxon>Insecta</taxon>
        <taxon>Pterygota</taxon>
        <taxon>Neoptera</taxon>
        <taxon>Endopterygota</taxon>
        <taxon>Diptera</taxon>
        <taxon>Nematocera</taxon>
        <taxon>Culicoidea</taxon>
        <taxon>Culicidae</taxon>
        <taxon>Anophelinae</taxon>
        <taxon>Anopheles</taxon>
    </lineage>
</organism>
<accession>A0AAG5DGL5</accession>
<dbReference type="SUPFAM" id="SSF56219">
    <property type="entry name" value="DNase I-like"/>
    <property type="match status" value="1"/>
</dbReference>
<evidence type="ECO:0000259" key="2">
    <source>
        <dbReference type="PROSITE" id="PS50879"/>
    </source>
</evidence>
<dbReference type="GO" id="GO:0003676">
    <property type="term" value="F:nucleic acid binding"/>
    <property type="evidence" value="ECO:0007669"/>
    <property type="project" value="InterPro"/>
</dbReference>
<evidence type="ECO:0000313" key="3">
    <source>
        <dbReference type="EnsemblMetazoa" id="ENSAATROPP010024"/>
    </source>
</evidence>
<reference evidence="3" key="1">
    <citation type="submission" date="2024-04" db="UniProtKB">
        <authorList>
            <consortium name="EnsemblMetazoa"/>
        </authorList>
    </citation>
    <scope>IDENTIFICATION</scope>
    <source>
        <strain evidence="3">EBRO</strain>
    </source>
</reference>
<dbReference type="InterPro" id="IPR012337">
    <property type="entry name" value="RNaseH-like_sf"/>
</dbReference>
<dbReference type="SUPFAM" id="SSF53098">
    <property type="entry name" value="Ribonuclease H-like"/>
    <property type="match status" value="1"/>
</dbReference>
<dbReference type="InterPro" id="IPR002156">
    <property type="entry name" value="RNaseH_domain"/>
</dbReference>